<feature type="non-terminal residue" evidence="1">
    <location>
        <position position="128"/>
    </location>
</feature>
<dbReference type="EMBL" id="CAJVPW010002076">
    <property type="protein sequence ID" value="CAG8498486.1"/>
    <property type="molecule type" value="Genomic_DNA"/>
</dbReference>
<accession>A0ACA9KZ59</accession>
<proteinExistence type="predicted"/>
<protein>
    <submittedName>
        <fullName evidence="1">3871_t:CDS:1</fullName>
    </submittedName>
</protein>
<reference evidence="1" key="1">
    <citation type="submission" date="2021-06" db="EMBL/GenBank/DDBJ databases">
        <authorList>
            <person name="Kallberg Y."/>
            <person name="Tangrot J."/>
            <person name="Rosling A."/>
        </authorList>
    </citation>
    <scope>NUCLEOTIDE SEQUENCE</scope>
    <source>
        <strain evidence="1">28 12/20/2015</strain>
    </source>
</reference>
<comment type="caution">
    <text evidence="1">The sequence shown here is derived from an EMBL/GenBank/DDBJ whole genome shotgun (WGS) entry which is preliminary data.</text>
</comment>
<keyword evidence="2" id="KW-1185">Reference proteome</keyword>
<evidence type="ECO:0000313" key="2">
    <source>
        <dbReference type="Proteomes" id="UP000789366"/>
    </source>
</evidence>
<name>A0ACA9KZ59_9GLOM</name>
<sequence>MAQNSKKIVRYLRSDATPLSDDNIQDIINARNSMKHPREVVSQLINIRSISSTKTNQKKKVSINNVNHFEVLPNESEKLRQSKIQSSSSSRAIKKSISPINNTSRRKNDLEKLIKDTEKLAPMCLSLS</sequence>
<organism evidence="1 2">
    <name type="scientific">Cetraspora pellucida</name>
    <dbReference type="NCBI Taxonomy" id="1433469"/>
    <lineage>
        <taxon>Eukaryota</taxon>
        <taxon>Fungi</taxon>
        <taxon>Fungi incertae sedis</taxon>
        <taxon>Mucoromycota</taxon>
        <taxon>Glomeromycotina</taxon>
        <taxon>Glomeromycetes</taxon>
        <taxon>Diversisporales</taxon>
        <taxon>Gigasporaceae</taxon>
        <taxon>Cetraspora</taxon>
    </lineage>
</organism>
<dbReference type="Proteomes" id="UP000789366">
    <property type="component" value="Unassembled WGS sequence"/>
</dbReference>
<gene>
    <name evidence="1" type="ORF">SPELUC_LOCUS2897</name>
</gene>
<evidence type="ECO:0000313" key="1">
    <source>
        <dbReference type="EMBL" id="CAG8498486.1"/>
    </source>
</evidence>